<keyword evidence="2" id="KW-0808">Transferase</keyword>
<dbReference type="RefSeq" id="WP_099249049.1">
    <property type="nucleotide sequence ID" value="NZ_FXXP01000003.1"/>
</dbReference>
<keyword evidence="3" id="KW-0949">S-adenosyl-L-methionine</keyword>
<dbReference type="PANTHER" id="PTHR43464">
    <property type="entry name" value="METHYLTRANSFERASE"/>
    <property type="match status" value="1"/>
</dbReference>
<reference evidence="6" key="1">
    <citation type="submission" date="2017-05" db="EMBL/GenBank/DDBJ databases">
        <authorList>
            <person name="Rodrigo-Torres L."/>
            <person name="Arahal R. D."/>
            <person name="Lucena T."/>
        </authorList>
    </citation>
    <scope>NUCLEOTIDE SEQUENCE [LARGE SCALE GENOMIC DNA]</scope>
    <source>
        <strain evidence="6">CECT 8649</strain>
    </source>
</reference>
<organism evidence="5 6">
    <name type="scientific">Pelagimonas phthalicica</name>
    <dbReference type="NCBI Taxonomy" id="1037362"/>
    <lineage>
        <taxon>Bacteria</taxon>
        <taxon>Pseudomonadati</taxon>
        <taxon>Pseudomonadota</taxon>
        <taxon>Alphaproteobacteria</taxon>
        <taxon>Rhodobacterales</taxon>
        <taxon>Roseobacteraceae</taxon>
        <taxon>Pelagimonas</taxon>
    </lineage>
</organism>
<dbReference type="GO" id="GO:0008168">
    <property type="term" value="F:methyltransferase activity"/>
    <property type="evidence" value="ECO:0007669"/>
    <property type="project" value="UniProtKB-KW"/>
</dbReference>
<feature type="domain" description="Methyltransferase type 12" evidence="4">
    <location>
        <begin position="56"/>
        <end position="152"/>
    </location>
</feature>
<gene>
    <name evidence="5" type="ORF">TRP8649_04347</name>
</gene>
<dbReference type="EMBL" id="FXXP01000003">
    <property type="protein sequence ID" value="SMX30204.1"/>
    <property type="molecule type" value="Genomic_DNA"/>
</dbReference>
<dbReference type="OrthoDB" id="649979at2"/>
<keyword evidence="1" id="KW-0489">Methyltransferase</keyword>
<dbReference type="InterPro" id="IPR013217">
    <property type="entry name" value="Methyltransf_12"/>
</dbReference>
<dbReference type="Proteomes" id="UP000225972">
    <property type="component" value="Unassembled WGS sequence"/>
</dbReference>
<evidence type="ECO:0000256" key="3">
    <source>
        <dbReference type="ARBA" id="ARBA00022691"/>
    </source>
</evidence>
<dbReference type="Pfam" id="PF08242">
    <property type="entry name" value="Methyltransf_12"/>
    <property type="match status" value="1"/>
</dbReference>
<protein>
    <recommendedName>
        <fullName evidence="4">Methyltransferase type 12 domain-containing protein</fullName>
    </recommendedName>
</protein>
<accession>A0A238JJ39</accession>
<dbReference type="AlphaFoldDB" id="A0A238JJ39"/>
<keyword evidence="6" id="KW-1185">Reference proteome</keyword>
<proteinExistence type="predicted"/>
<evidence type="ECO:0000259" key="4">
    <source>
        <dbReference type="Pfam" id="PF08242"/>
    </source>
</evidence>
<dbReference type="Gene3D" id="3.40.50.150">
    <property type="entry name" value="Vaccinia Virus protein VP39"/>
    <property type="match status" value="1"/>
</dbReference>
<evidence type="ECO:0000313" key="5">
    <source>
        <dbReference type="EMBL" id="SMX30204.1"/>
    </source>
</evidence>
<evidence type="ECO:0000256" key="2">
    <source>
        <dbReference type="ARBA" id="ARBA00022679"/>
    </source>
</evidence>
<dbReference type="CDD" id="cd02440">
    <property type="entry name" value="AdoMet_MTases"/>
    <property type="match status" value="1"/>
</dbReference>
<dbReference type="SUPFAM" id="SSF53335">
    <property type="entry name" value="S-adenosyl-L-methionine-dependent methyltransferases"/>
    <property type="match status" value="1"/>
</dbReference>
<dbReference type="PANTHER" id="PTHR43464:SF19">
    <property type="entry name" value="UBIQUINONE BIOSYNTHESIS O-METHYLTRANSFERASE, MITOCHONDRIAL"/>
    <property type="match status" value="1"/>
</dbReference>
<name>A0A238JJ39_9RHOB</name>
<evidence type="ECO:0000313" key="6">
    <source>
        <dbReference type="Proteomes" id="UP000225972"/>
    </source>
</evidence>
<evidence type="ECO:0000256" key="1">
    <source>
        <dbReference type="ARBA" id="ARBA00022603"/>
    </source>
</evidence>
<dbReference type="InterPro" id="IPR029063">
    <property type="entry name" value="SAM-dependent_MTases_sf"/>
</dbReference>
<dbReference type="GO" id="GO:0032259">
    <property type="term" value="P:methylation"/>
    <property type="evidence" value="ECO:0007669"/>
    <property type="project" value="UniProtKB-KW"/>
</dbReference>
<sequence length="402" mass="42745">MVTVKEQYEAYPYPERDPADEAKRLITGSPSHPIEMDHYLWGGQRDWSQPLRVLVAGGGTGDGLIQLAQVLSHAGAPYEITYVDLSKASRAVAEARAKARGLSGIRFETGSLLDAPDYGEFDYIDSCGVLHHLPDPEAGFAALRAALAPGGGFGFMVYAPYGRSGVYPLQGGFGALFEGMAPQERLKAAQKIVEGLPEGHPFKSNPNLNDHKASDAGFYDLLLHGQDRSYSVAELLETFEKTGWQLQSFVTPALYDLERICKRPEGMSDGAAMAVAEQLTGTIRLHVGYAVPAGEDRKPAKGSNRKLVPHLSGVQAGALAKAVAQGKPIPVGSDGVRSTFTLPKAAAGLIAGIDGRRSLEQIAAGARMDALAFGMAWAPVEKALCGWGLLKYSGLGNLGKNP</sequence>